<dbReference type="Gene3D" id="3.40.50.2300">
    <property type="match status" value="1"/>
</dbReference>
<evidence type="ECO:0000313" key="4">
    <source>
        <dbReference type="Proteomes" id="UP000244069"/>
    </source>
</evidence>
<dbReference type="CDD" id="cd16345">
    <property type="entry name" value="LMWP_ArsC"/>
    <property type="match status" value="1"/>
</dbReference>
<dbReference type="Pfam" id="PF01451">
    <property type="entry name" value="LMWPc"/>
    <property type="match status" value="1"/>
</dbReference>
<dbReference type="InterPro" id="IPR036388">
    <property type="entry name" value="WH-like_DNA-bd_sf"/>
</dbReference>
<dbReference type="GO" id="GO:0003700">
    <property type="term" value="F:DNA-binding transcription factor activity"/>
    <property type="evidence" value="ECO:0007669"/>
    <property type="project" value="InterPro"/>
</dbReference>
<dbReference type="PROSITE" id="PS50987">
    <property type="entry name" value="HTH_ARSR_2"/>
    <property type="match status" value="1"/>
</dbReference>
<dbReference type="Gene3D" id="1.10.10.10">
    <property type="entry name" value="Winged helix-like DNA-binding domain superfamily/Winged helix DNA-binding domain"/>
    <property type="match status" value="1"/>
</dbReference>
<dbReference type="OrthoDB" id="9804742at2"/>
<accession>A0A2T6AV54</accession>
<comment type="caution">
    <text evidence="3">The sequence shown here is derived from an EMBL/GenBank/DDBJ whole genome shotgun (WGS) entry which is preliminary data.</text>
</comment>
<proteinExistence type="predicted"/>
<keyword evidence="4" id="KW-1185">Reference proteome</keyword>
<dbReference type="SMART" id="SM00418">
    <property type="entry name" value="HTH_ARSR"/>
    <property type="match status" value="1"/>
</dbReference>
<dbReference type="InterPro" id="IPR001845">
    <property type="entry name" value="HTH_ArsR_DNA-bd_dom"/>
</dbReference>
<dbReference type="AlphaFoldDB" id="A0A2T6AV54"/>
<evidence type="ECO:0000259" key="2">
    <source>
        <dbReference type="PROSITE" id="PS50987"/>
    </source>
</evidence>
<dbReference type="PANTHER" id="PTHR43428">
    <property type="entry name" value="ARSENATE REDUCTASE"/>
    <property type="match status" value="1"/>
</dbReference>
<dbReference type="InterPro" id="IPR011991">
    <property type="entry name" value="ArsR-like_HTH"/>
</dbReference>
<dbReference type="GO" id="GO:0046685">
    <property type="term" value="P:response to arsenic-containing substance"/>
    <property type="evidence" value="ECO:0007669"/>
    <property type="project" value="UniProtKB-KW"/>
</dbReference>
<organism evidence="3 4">
    <name type="scientific">Allosediminivita pacifica</name>
    <dbReference type="NCBI Taxonomy" id="1267769"/>
    <lineage>
        <taxon>Bacteria</taxon>
        <taxon>Pseudomonadati</taxon>
        <taxon>Pseudomonadota</taxon>
        <taxon>Alphaproteobacteria</taxon>
        <taxon>Rhodobacterales</taxon>
        <taxon>Paracoccaceae</taxon>
        <taxon>Allosediminivita</taxon>
    </lineage>
</organism>
<feature type="domain" description="HTH arsR-type" evidence="2">
    <location>
        <begin position="1"/>
        <end position="94"/>
    </location>
</feature>
<dbReference type="RefSeq" id="WP_107976058.1">
    <property type="nucleotide sequence ID" value="NZ_BMEZ01000013.1"/>
</dbReference>
<dbReference type="Pfam" id="PF12840">
    <property type="entry name" value="HTH_20"/>
    <property type="match status" value="1"/>
</dbReference>
<dbReference type="EMBL" id="QBKN01000011">
    <property type="protein sequence ID" value="PTX47687.1"/>
    <property type="molecule type" value="Genomic_DNA"/>
</dbReference>
<dbReference type="InterPro" id="IPR036390">
    <property type="entry name" value="WH_DNA-bd_sf"/>
</dbReference>
<dbReference type="SUPFAM" id="SSF46785">
    <property type="entry name" value="Winged helix' DNA-binding domain"/>
    <property type="match status" value="1"/>
</dbReference>
<sequence length="277" mass="29760">MEKESLEQLSALAHPRRLAVFRLLMRRYPDAVPAGEIAEALSLPASSLSTALAQLRGAGLITQERLGTSLRYGADTEGAGALITYLAGECCRGRPEFCASLLPEVGESEVGGGNRNVLFLCSGNSCRSIMAECLLRERAGRRFSVYSAGTMPRGEVDPHALRLLREKGHDVSGLSSKSPDFLRSPEAPRIDLAFTLCDHAANEDCPTWPGQPVTSHWGLPDPAAAEGSEEEISAAYQAVYDELALRIDQLASLPLESLGRDALQARVDEIALEARSA</sequence>
<protein>
    <submittedName>
        <fullName evidence="3">Protein-tyrosine-phosphatase</fullName>
    </submittedName>
</protein>
<dbReference type="Proteomes" id="UP000244069">
    <property type="component" value="Unassembled WGS sequence"/>
</dbReference>
<dbReference type="InterPro" id="IPR036196">
    <property type="entry name" value="Ptyr_pPase_sf"/>
</dbReference>
<gene>
    <name evidence="3" type="ORF">C8N44_11115</name>
</gene>
<name>A0A2T6AV54_9RHOB</name>
<evidence type="ECO:0000256" key="1">
    <source>
        <dbReference type="ARBA" id="ARBA00022849"/>
    </source>
</evidence>
<keyword evidence="1" id="KW-0059">Arsenical resistance</keyword>
<dbReference type="SMART" id="SM00226">
    <property type="entry name" value="LMWPc"/>
    <property type="match status" value="1"/>
</dbReference>
<dbReference type="InterPro" id="IPR023485">
    <property type="entry name" value="Ptyr_pPase"/>
</dbReference>
<dbReference type="PANTHER" id="PTHR43428:SF1">
    <property type="entry name" value="ARSENATE REDUCTASE"/>
    <property type="match status" value="1"/>
</dbReference>
<reference evidence="3 4" key="1">
    <citation type="submission" date="2018-04" db="EMBL/GenBank/DDBJ databases">
        <title>Genomic Encyclopedia of Archaeal and Bacterial Type Strains, Phase II (KMG-II): from individual species to whole genera.</title>
        <authorList>
            <person name="Goeker M."/>
        </authorList>
    </citation>
    <scope>NUCLEOTIDE SEQUENCE [LARGE SCALE GENOMIC DNA]</scope>
    <source>
        <strain evidence="3 4">DSM 29329</strain>
    </source>
</reference>
<dbReference type="CDD" id="cd00090">
    <property type="entry name" value="HTH_ARSR"/>
    <property type="match status" value="1"/>
</dbReference>
<evidence type="ECO:0000313" key="3">
    <source>
        <dbReference type="EMBL" id="PTX47687.1"/>
    </source>
</evidence>
<dbReference type="SUPFAM" id="SSF52788">
    <property type="entry name" value="Phosphotyrosine protein phosphatases I"/>
    <property type="match status" value="1"/>
</dbReference>